<keyword evidence="3" id="KW-1185">Reference proteome</keyword>
<dbReference type="AlphaFoldDB" id="A0A2K8NW02"/>
<dbReference type="NCBIfam" id="NF038029">
    <property type="entry name" value="LP_plasma"/>
    <property type="match status" value="1"/>
</dbReference>
<dbReference type="EMBL" id="CP024964">
    <property type="protein sequence ID" value="ATZ18012.1"/>
    <property type="molecule type" value="Genomic_DNA"/>
</dbReference>
<dbReference type="STRING" id="1408435.GCA_000685885_00617"/>
<evidence type="ECO:0000313" key="2">
    <source>
        <dbReference type="EMBL" id="ATZ18012.1"/>
    </source>
</evidence>
<dbReference type="KEGG" id="eml:EMELA_v1c04690"/>
<keyword evidence="1" id="KW-0732">Signal</keyword>
<dbReference type="OrthoDB" id="392007at2"/>
<evidence type="ECO:0008006" key="4">
    <source>
        <dbReference type="Google" id="ProtNLM"/>
    </source>
</evidence>
<dbReference type="InterPro" id="IPR054816">
    <property type="entry name" value="Lipoprotein_mollicutes-type_CS"/>
</dbReference>
<feature type="chain" id="PRO_5014778369" description="MOLPALP family lipoprotein" evidence="1">
    <location>
        <begin position="24"/>
        <end position="670"/>
    </location>
</feature>
<reference evidence="2 3" key="1">
    <citation type="submission" date="2017-11" db="EMBL/GenBank/DDBJ databases">
        <title>Genome sequence of Entomoplasma melaleucae M1 (ATCC 49191).</title>
        <authorList>
            <person name="Lo W.-S."/>
            <person name="Gasparich G.E."/>
            <person name="Kuo C.-H."/>
        </authorList>
    </citation>
    <scope>NUCLEOTIDE SEQUENCE [LARGE SCALE GENOMIC DNA]</scope>
    <source>
        <strain evidence="2 3">M1</strain>
    </source>
</reference>
<evidence type="ECO:0000256" key="1">
    <source>
        <dbReference type="SAM" id="SignalP"/>
    </source>
</evidence>
<dbReference type="RefSeq" id="WP_028124152.1">
    <property type="nucleotide sequence ID" value="NZ_CP024964.1"/>
</dbReference>
<dbReference type="Proteomes" id="UP000231896">
    <property type="component" value="Chromosome"/>
</dbReference>
<gene>
    <name evidence="2" type="ORF">EMELA_v1c04690</name>
</gene>
<feature type="signal peptide" evidence="1">
    <location>
        <begin position="1"/>
        <end position="23"/>
    </location>
</feature>
<protein>
    <recommendedName>
        <fullName evidence="4">MOLPALP family lipoprotein</fullName>
    </recommendedName>
</protein>
<dbReference type="PROSITE" id="PS51257">
    <property type="entry name" value="PROKAR_LIPOPROTEIN"/>
    <property type="match status" value="1"/>
</dbReference>
<evidence type="ECO:0000313" key="3">
    <source>
        <dbReference type="Proteomes" id="UP000231896"/>
    </source>
</evidence>
<name>A0A2K8NW02_9MOLU</name>
<organism evidence="2 3">
    <name type="scientific">Mesoplasma melaleucae</name>
    <dbReference type="NCBI Taxonomy" id="81459"/>
    <lineage>
        <taxon>Bacteria</taxon>
        <taxon>Bacillati</taxon>
        <taxon>Mycoplasmatota</taxon>
        <taxon>Mollicutes</taxon>
        <taxon>Entomoplasmatales</taxon>
        <taxon>Entomoplasmataceae</taxon>
        <taxon>Mesoplasma</taxon>
    </lineage>
</organism>
<proteinExistence type="predicted"/>
<accession>A0A2K8NW02</accession>
<sequence length="670" mass="74210">MKKLISLLAAVTITASSTTTVIACGGIPYIKKTDVKYNQDDINILLKQVSKAYYLNHNSTTKYDFNYVYENMVKNKFIQELDSSAQTSGENGINNYGRFSDIQRLYFGDQIINSKLADKSAIEISAGTAPKDPNIIMSISGIYPTIMSLLSNGKIIELVLYLADLGINIMPNNISDQGLLAYAAALLSDANIQKLSKALNPSKYKNYSIEQALNSSIIDFANALNVFSNRKERYKNSTAEEATKWRGPALNGVALAMQDLSKQSHMNLDIVDNWESLCGVINFVRIFAIYLSNFATSRIEAIGENTENAKTLTWKELTAIRVKKYSEITNELNIKDLIVYLNLAVNDKNGKELQNLLQFLFRGYEKYKQIDVIPPSIDGFISNFINHDYSEVGLSGVFKALLNGISNKEQPLGSMLVGGLGLLSANNKIVDLAGEIIIPPLISAALKAAVAIGTISQEIADMINNLVSEGVLSKPWDVAWNHLLNSLLDKQLKSGGTIDILNFPINGDNSIRTFMTKLSALVKTDANEPLKVNFNNVSSLVNQLQGVIKVAQENPTELLPKLGYIRPNDDNQEEYIKPGSFIDYLNKIVADTKGSNGLLEALNIKTELFKKQQSKLKAKMQAEFDKAQIIDVKEIDDKTFEYTINNEVITIKIDILKNKYSITAINSKSV</sequence>